<dbReference type="GO" id="GO:0042168">
    <property type="term" value="P:heme metabolic process"/>
    <property type="evidence" value="ECO:0007669"/>
    <property type="project" value="InterPro"/>
</dbReference>
<comment type="subcellular location">
    <subcellularLocation>
        <location evidence="2">Cell membrane</location>
    </subcellularLocation>
    <subcellularLocation>
        <location evidence="1">Membrane</location>
        <topology evidence="1">Multi-pass membrane protein</topology>
    </subcellularLocation>
</comment>
<evidence type="ECO:0000313" key="9">
    <source>
        <dbReference type="EMBL" id="ASJ22901.1"/>
    </source>
</evidence>
<keyword evidence="5 7" id="KW-1133">Transmembrane helix</keyword>
<keyword evidence="3" id="KW-1003">Cell membrane</keyword>
<dbReference type="EMBL" id="JAJAXM010000044">
    <property type="protein sequence ID" value="MCG9027239.1"/>
    <property type="molecule type" value="Genomic_DNA"/>
</dbReference>
<protein>
    <submittedName>
        <fullName evidence="9">Heme biosynthesis protein HemY</fullName>
    </submittedName>
</protein>
<proteinExistence type="predicted"/>
<reference evidence="11" key="2">
    <citation type="submission" date="2017-06" db="EMBL/GenBank/DDBJ databases">
        <title>Whole genome sequence of Laribacter hongkongensis LHGZ1.</title>
        <authorList>
            <person name="Chen D."/>
            <person name="Wu H."/>
            <person name="Chen J."/>
        </authorList>
    </citation>
    <scope>NUCLEOTIDE SEQUENCE [LARGE SCALE GENOMIC DNA]</scope>
    <source>
        <strain evidence="11">LHGZ1</strain>
    </source>
</reference>
<dbReference type="AlphaFoldDB" id="A0A248LEE9"/>
<evidence type="ECO:0000256" key="4">
    <source>
        <dbReference type="ARBA" id="ARBA00022692"/>
    </source>
</evidence>
<evidence type="ECO:0000256" key="2">
    <source>
        <dbReference type="ARBA" id="ARBA00004236"/>
    </source>
</evidence>
<keyword evidence="4 7" id="KW-0812">Transmembrane</keyword>
<dbReference type="OrthoDB" id="7053339at2"/>
<dbReference type="Proteomes" id="UP001200247">
    <property type="component" value="Unassembled WGS sequence"/>
</dbReference>
<evidence type="ECO:0000313" key="12">
    <source>
        <dbReference type="Proteomes" id="UP001200247"/>
    </source>
</evidence>
<feature type="domain" description="HemY N-terminal" evidence="8">
    <location>
        <begin position="26"/>
        <end position="134"/>
    </location>
</feature>
<evidence type="ECO:0000259" key="8">
    <source>
        <dbReference type="Pfam" id="PF07219"/>
    </source>
</evidence>
<dbReference type="NCBIfam" id="TIGR00540">
    <property type="entry name" value="TPR_hemY_coli"/>
    <property type="match status" value="1"/>
</dbReference>
<organism evidence="9 11">
    <name type="scientific">Laribacter hongkongensis</name>
    <dbReference type="NCBI Taxonomy" id="168471"/>
    <lineage>
        <taxon>Bacteria</taxon>
        <taxon>Pseudomonadati</taxon>
        <taxon>Pseudomonadota</taxon>
        <taxon>Betaproteobacteria</taxon>
        <taxon>Neisseriales</taxon>
        <taxon>Aquaspirillaceae</taxon>
        <taxon>Laribacter</taxon>
    </lineage>
</organism>
<reference evidence="10 12" key="4">
    <citation type="submission" date="2021-10" db="EMBL/GenBank/DDBJ databases">
        <title>Whole-genome sequencing analysis of Laribacter hongkongensis: virulence gene profiles, carbohydrate-active enzyme prediction, and antimicrobial resistance characterization.</title>
        <authorList>
            <person name="Yuan P."/>
            <person name="Zhan Y."/>
            <person name="Chen D."/>
        </authorList>
    </citation>
    <scope>NUCLEOTIDE SEQUENCE [LARGE SCALE GENOMIC DNA]</scope>
    <source>
        <strain evidence="10 12">W67</strain>
    </source>
</reference>
<evidence type="ECO:0000313" key="10">
    <source>
        <dbReference type="EMBL" id="MCG9027239.1"/>
    </source>
</evidence>
<name>A0A248LEE9_9NEIS</name>
<gene>
    <name evidence="9" type="primary">hemY</name>
    <name evidence="10" type="ORF">LH440_15315</name>
    <name evidence="9" type="ORF">LHGZ1_0070</name>
</gene>
<dbReference type="InterPro" id="IPR010817">
    <property type="entry name" value="HemY_N"/>
</dbReference>
<evidence type="ECO:0000313" key="11">
    <source>
        <dbReference type="Proteomes" id="UP000197424"/>
    </source>
</evidence>
<dbReference type="GO" id="GO:0005886">
    <property type="term" value="C:plasma membrane"/>
    <property type="evidence" value="ECO:0007669"/>
    <property type="project" value="UniProtKB-SubCell"/>
</dbReference>
<reference evidence="9" key="1">
    <citation type="journal article" date="2017" name="J. Antimicrob. Chemother.">
        <title>Emergence and genomic analysis of MDR Laribacter hongkongensis strain HLGZ1 from Guangzhou, China.</title>
        <authorList>
            <person name="Wu H.K."/>
            <person name="Chen J.H."/>
            <person name="Yang L."/>
            <person name="Li A.R."/>
            <person name="Su D.H."/>
            <person name="Lin Y.P."/>
            <person name="Chen D.Q."/>
        </authorList>
    </citation>
    <scope>NUCLEOTIDE SEQUENCE</scope>
    <source>
        <strain evidence="9">HLGZ1</strain>
    </source>
</reference>
<evidence type="ECO:0000256" key="5">
    <source>
        <dbReference type="ARBA" id="ARBA00022989"/>
    </source>
</evidence>
<evidence type="ECO:0000256" key="1">
    <source>
        <dbReference type="ARBA" id="ARBA00004141"/>
    </source>
</evidence>
<dbReference type="EMBL" id="CP022115">
    <property type="protein sequence ID" value="ASJ22901.1"/>
    <property type="molecule type" value="Genomic_DNA"/>
</dbReference>
<evidence type="ECO:0000256" key="3">
    <source>
        <dbReference type="ARBA" id="ARBA00022475"/>
    </source>
</evidence>
<evidence type="ECO:0000256" key="7">
    <source>
        <dbReference type="SAM" id="Phobius"/>
    </source>
</evidence>
<sequence length="402" mass="44696">MKLVLWLTALFAVAVGVSLFAGISQGYAILVFPPYRVELSLNLMVVLTIATLLALYLILRAFGVALALPDRVRHYQRERKLGAARTALRQGALAFFEGRYQKAEREAVKSLDDEPLEDNRTLALLIAARASHAMKDAEKRDAYLSRLSDLGATAELARHMTDAELALDARDLAAADRAIAEARRLSPNLTAALRLELRLRLAQHAPEAVLALTEKLLKAEALQPEQARRYRQTAWQEQARHFIDPAELKRWWGRIPSQERENDTLRATVARQAHSLGDTAQAVDLLVRRLDAQYSGELAQELQPLVAALDAEARLDLMRRADVWLTQEPRDAGLLLLLGRLALAQQLWGKAQGYLEASVSLHNSLAAQVELTRLFEQLDRPDDARRHADACVQLALAQAAGT</sequence>
<feature type="transmembrane region" description="Helical" evidence="7">
    <location>
        <begin position="44"/>
        <end position="68"/>
    </location>
</feature>
<reference evidence="9" key="3">
    <citation type="submission" date="2017-06" db="EMBL/GenBank/DDBJ databases">
        <authorList>
            <person name="Kim H.J."/>
            <person name="Triplett B.A."/>
        </authorList>
    </citation>
    <scope>NUCLEOTIDE SEQUENCE</scope>
    <source>
        <strain evidence="9">HLGZ1</strain>
    </source>
</reference>
<keyword evidence="6 7" id="KW-0472">Membrane</keyword>
<dbReference type="InterPro" id="IPR005254">
    <property type="entry name" value="Heme_biosyn_assoc_TPR_pro"/>
</dbReference>
<dbReference type="RefSeq" id="WP_088859796.1">
    <property type="nucleotide sequence ID" value="NZ_CP022115.1"/>
</dbReference>
<accession>A0A248LEE9</accession>
<evidence type="ECO:0000256" key="6">
    <source>
        <dbReference type="ARBA" id="ARBA00023136"/>
    </source>
</evidence>
<dbReference type="Pfam" id="PF07219">
    <property type="entry name" value="HemY_N"/>
    <property type="match status" value="1"/>
</dbReference>
<dbReference type="Proteomes" id="UP000197424">
    <property type="component" value="Chromosome"/>
</dbReference>